<sequence length="304" mass="36508">MKQFFNFARFKFNVLRMQLQEIPRVKNITKEDFVARYVKPQKPVVIQELTKDWGAYGKWHLDYINRIAGDRTVPLYDDRPVSHEDGFNEPHATMKMSEYIELLEKEPTNYRIFLYNLMKEVPTLQEDFKWPDIGIRLVKQLPMLFFGGENSKVFMHFDIDYSNILHFHFHGKKQCIILPPDQTPYMYKIPHSLISREDIDFDHPDYDKWPALRQAKGYIANLEHGEMLYMPEGYWHYMKYLTPGFSMSLRAFPRKPLNLAKAAYNVLIMRHYDNFMRKRKGQAWIDYKNEQAILRTHRELGLQL</sequence>
<organism evidence="2 3">
    <name type="scientific">Sinomicrobium oceani</name>
    <dbReference type="NCBI Taxonomy" id="1150368"/>
    <lineage>
        <taxon>Bacteria</taxon>
        <taxon>Pseudomonadati</taxon>
        <taxon>Bacteroidota</taxon>
        <taxon>Flavobacteriia</taxon>
        <taxon>Flavobacteriales</taxon>
        <taxon>Flavobacteriaceae</taxon>
        <taxon>Sinomicrobium</taxon>
    </lineage>
</organism>
<dbReference type="AlphaFoldDB" id="A0A1K1MYC4"/>
<dbReference type="PANTHER" id="PTHR12461">
    <property type="entry name" value="HYPOXIA-INDUCIBLE FACTOR 1 ALPHA INHIBITOR-RELATED"/>
    <property type="match status" value="1"/>
</dbReference>
<evidence type="ECO:0000313" key="3">
    <source>
        <dbReference type="Proteomes" id="UP000182248"/>
    </source>
</evidence>
<dbReference type="SMART" id="SM00558">
    <property type="entry name" value="JmjC"/>
    <property type="match status" value="1"/>
</dbReference>
<name>A0A1K1MYC4_9FLAO</name>
<gene>
    <name evidence="2" type="ORF">SAMN02927921_00904</name>
</gene>
<reference evidence="2 3" key="1">
    <citation type="submission" date="2016-11" db="EMBL/GenBank/DDBJ databases">
        <authorList>
            <person name="Jaros S."/>
            <person name="Januszkiewicz K."/>
            <person name="Wedrychowicz H."/>
        </authorList>
    </citation>
    <scope>NUCLEOTIDE SEQUENCE [LARGE SCALE GENOMIC DNA]</scope>
    <source>
        <strain evidence="2 3">CGMCC 1.12145</strain>
    </source>
</reference>
<dbReference type="Pfam" id="PF13621">
    <property type="entry name" value="Cupin_8"/>
    <property type="match status" value="1"/>
</dbReference>
<dbReference type="PROSITE" id="PS51184">
    <property type="entry name" value="JMJC"/>
    <property type="match status" value="1"/>
</dbReference>
<dbReference type="EMBL" id="FPJE01000004">
    <property type="protein sequence ID" value="SFW28176.1"/>
    <property type="molecule type" value="Genomic_DNA"/>
</dbReference>
<keyword evidence="3" id="KW-1185">Reference proteome</keyword>
<dbReference type="InterPro" id="IPR003347">
    <property type="entry name" value="JmjC_dom"/>
</dbReference>
<dbReference type="Proteomes" id="UP000182248">
    <property type="component" value="Unassembled WGS sequence"/>
</dbReference>
<dbReference type="SUPFAM" id="SSF51197">
    <property type="entry name" value="Clavaminate synthase-like"/>
    <property type="match status" value="1"/>
</dbReference>
<dbReference type="STRING" id="1150368.SAMN02927921_00904"/>
<protein>
    <submittedName>
        <fullName evidence="2">Cupin-like domain-containing protein</fullName>
    </submittedName>
</protein>
<feature type="domain" description="JmjC" evidence="1">
    <location>
        <begin position="110"/>
        <end position="268"/>
    </location>
</feature>
<accession>A0A1K1MYC4</accession>
<proteinExistence type="predicted"/>
<evidence type="ECO:0000313" key="2">
    <source>
        <dbReference type="EMBL" id="SFW28176.1"/>
    </source>
</evidence>
<dbReference type="Gene3D" id="2.60.120.650">
    <property type="entry name" value="Cupin"/>
    <property type="match status" value="1"/>
</dbReference>
<dbReference type="InterPro" id="IPR041667">
    <property type="entry name" value="Cupin_8"/>
</dbReference>
<dbReference type="PANTHER" id="PTHR12461:SF105">
    <property type="entry name" value="HYPOXIA-INDUCIBLE FACTOR 1-ALPHA INHIBITOR"/>
    <property type="match status" value="1"/>
</dbReference>
<evidence type="ECO:0000259" key="1">
    <source>
        <dbReference type="PROSITE" id="PS51184"/>
    </source>
</evidence>